<protein>
    <submittedName>
        <fullName evidence="2">Uncharacterized protein</fullName>
    </submittedName>
</protein>
<dbReference type="Proteomes" id="UP000199045">
    <property type="component" value="Unassembled WGS sequence"/>
</dbReference>
<keyword evidence="1" id="KW-0812">Transmembrane</keyword>
<reference evidence="3" key="1">
    <citation type="submission" date="2016-10" db="EMBL/GenBank/DDBJ databases">
        <authorList>
            <person name="Varghese N."/>
            <person name="Submissions S."/>
        </authorList>
    </citation>
    <scope>NUCLEOTIDE SEQUENCE [LARGE SCALE GENOMIC DNA]</scope>
    <source>
        <strain evidence="3">DSM 527</strain>
    </source>
</reference>
<keyword evidence="1" id="KW-1133">Transmembrane helix</keyword>
<dbReference type="STRING" id="104663.SAMN04488121_106234"/>
<name>A0A1G7WZK0_CHIFI</name>
<organism evidence="2 3">
    <name type="scientific">Chitinophaga filiformis</name>
    <name type="common">Myxococcus filiformis</name>
    <name type="synonym">Flexibacter filiformis</name>
    <dbReference type="NCBI Taxonomy" id="104663"/>
    <lineage>
        <taxon>Bacteria</taxon>
        <taxon>Pseudomonadati</taxon>
        <taxon>Bacteroidota</taxon>
        <taxon>Chitinophagia</taxon>
        <taxon>Chitinophagales</taxon>
        <taxon>Chitinophagaceae</taxon>
        <taxon>Chitinophaga</taxon>
    </lineage>
</organism>
<keyword evidence="1" id="KW-0472">Membrane</keyword>
<feature type="transmembrane region" description="Helical" evidence="1">
    <location>
        <begin position="12"/>
        <end position="31"/>
    </location>
</feature>
<evidence type="ECO:0000256" key="1">
    <source>
        <dbReference type="SAM" id="Phobius"/>
    </source>
</evidence>
<evidence type="ECO:0000313" key="3">
    <source>
        <dbReference type="Proteomes" id="UP000199045"/>
    </source>
</evidence>
<gene>
    <name evidence="2" type="ORF">SAMN04488121_106234</name>
</gene>
<evidence type="ECO:0000313" key="2">
    <source>
        <dbReference type="EMBL" id="SDG77326.1"/>
    </source>
</evidence>
<proteinExistence type="predicted"/>
<sequence length="34" mass="3935">MRNNFPDKLSYVAAFNGFFTGAYFFGTKFLYLSV</sequence>
<accession>A0A1G7WZK0</accession>
<dbReference type="EMBL" id="FNBN01000006">
    <property type="protein sequence ID" value="SDG77326.1"/>
    <property type="molecule type" value="Genomic_DNA"/>
</dbReference>
<dbReference type="AlphaFoldDB" id="A0A1G7WZK0"/>